<evidence type="ECO:0000313" key="2">
    <source>
        <dbReference type="EMBL" id="CAF3738615.1"/>
    </source>
</evidence>
<dbReference type="EMBL" id="CAJOBC010002551">
    <property type="protein sequence ID" value="CAF3738615.1"/>
    <property type="molecule type" value="Genomic_DNA"/>
</dbReference>
<accession>A0A814E9B5</accession>
<dbReference type="Proteomes" id="UP000663829">
    <property type="component" value="Unassembled WGS sequence"/>
</dbReference>
<protein>
    <submittedName>
        <fullName evidence="1">Uncharacterized protein</fullName>
    </submittedName>
</protein>
<dbReference type="AlphaFoldDB" id="A0A814E9B5"/>
<dbReference type="EMBL" id="CAJNOQ010002551">
    <property type="protein sequence ID" value="CAF0964890.1"/>
    <property type="molecule type" value="Genomic_DNA"/>
</dbReference>
<gene>
    <name evidence="1" type="ORF">GPM918_LOCUS11925</name>
    <name evidence="2" type="ORF">SRO942_LOCUS11926</name>
</gene>
<keyword evidence="3" id="KW-1185">Reference proteome</keyword>
<reference evidence="1" key="1">
    <citation type="submission" date="2021-02" db="EMBL/GenBank/DDBJ databases">
        <authorList>
            <person name="Nowell W R."/>
        </authorList>
    </citation>
    <scope>NUCLEOTIDE SEQUENCE</scope>
</reference>
<name>A0A814E9B5_9BILA</name>
<dbReference type="Proteomes" id="UP000681722">
    <property type="component" value="Unassembled WGS sequence"/>
</dbReference>
<proteinExistence type="predicted"/>
<evidence type="ECO:0000313" key="1">
    <source>
        <dbReference type="EMBL" id="CAF0964890.1"/>
    </source>
</evidence>
<evidence type="ECO:0000313" key="3">
    <source>
        <dbReference type="Proteomes" id="UP000663829"/>
    </source>
</evidence>
<comment type="caution">
    <text evidence="1">The sequence shown here is derived from an EMBL/GenBank/DDBJ whole genome shotgun (WGS) entry which is preliminary data.</text>
</comment>
<sequence length="296" mass="34446">MTMERGSSVFDKSVYLHALATSDLVLLNTSKVIDAPMQELLKYAMFVYSSFRIVLIWETETNIHFVRDMATENQDEFNAAKESIERAMLEYFVDDSAKIGFTCVLEQLIYMTLASALHRNEGNWMIILTDLRRHIPDNITEYSQKAPPNHKNWSMWINTMSSVWTCIRGNLNLLDASSLTEMEFKESMDTALNEVIRSPDTITKTKQSMLSRIDEMLRTRTRGSSISFDQVNPQFKSKMANNFKLGERKVVEMFVLRVDTLQPNLLSVYTHFKDDVILKEITQHKKIHMKLLVYRF</sequence>
<organism evidence="1 3">
    <name type="scientific">Didymodactylos carnosus</name>
    <dbReference type="NCBI Taxonomy" id="1234261"/>
    <lineage>
        <taxon>Eukaryota</taxon>
        <taxon>Metazoa</taxon>
        <taxon>Spiralia</taxon>
        <taxon>Gnathifera</taxon>
        <taxon>Rotifera</taxon>
        <taxon>Eurotatoria</taxon>
        <taxon>Bdelloidea</taxon>
        <taxon>Philodinida</taxon>
        <taxon>Philodinidae</taxon>
        <taxon>Didymodactylos</taxon>
    </lineage>
</organism>